<keyword evidence="4" id="KW-0479">Metal-binding</keyword>
<feature type="region of interest" description="RNA binding" evidence="4">
    <location>
        <begin position="253"/>
        <end position="259"/>
    </location>
</feature>
<evidence type="ECO:0000256" key="1">
    <source>
        <dbReference type="ARBA" id="ARBA00022676"/>
    </source>
</evidence>
<accession>I0INR0</accession>
<proteinExistence type="inferred from homology"/>
<feature type="active site" description="Nucleophile" evidence="4">
    <location>
        <position position="272"/>
    </location>
</feature>
<feature type="binding site" evidence="4">
    <location>
        <position position="145"/>
    </location>
    <ligand>
        <name>substrate</name>
    </ligand>
</feature>
<comment type="cofactor">
    <cofactor evidence="4">
        <name>Zn(2+)</name>
        <dbReference type="ChEBI" id="CHEBI:29105"/>
    </cofactor>
    <text evidence="4">Binds 1 zinc ion per subunit.</text>
</comment>
<dbReference type="EC" id="2.4.2.29" evidence="4"/>
<dbReference type="RefSeq" id="WP_014449398.1">
    <property type="nucleotide sequence ID" value="NC_017094.1"/>
</dbReference>
<organism evidence="6 7">
    <name type="scientific">Leptospirillum ferrooxidans (strain C2-3)</name>
    <dbReference type="NCBI Taxonomy" id="1162668"/>
    <lineage>
        <taxon>Bacteria</taxon>
        <taxon>Pseudomonadati</taxon>
        <taxon>Nitrospirota</taxon>
        <taxon>Nitrospiria</taxon>
        <taxon>Nitrospirales</taxon>
        <taxon>Nitrospiraceae</taxon>
        <taxon>Leptospirillum</taxon>
    </lineage>
</organism>
<dbReference type="InterPro" id="IPR004803">
    <property type="entry name" value="TGT"/>
</dbReference>
<dbReference type="Pfam" id="PF01702">
    <property type="entry name" value="TGT"/>
    <property type="match status" value="1"/>
</dbReference>
<feature type="binding site" evidence="4">
    <location>
        <position position="222"/>
    </location>
    <ligand>
        <name>substrate</name>
    </ligand>
</feature>
<dbReference type="NCBIfam" id="TIGR00449">
    <property type="entry name" value="tgt_general"/>
    <property type="match status" value="1"/>
</dbReference>
<dbReference type="UniPathway" id="UPA00392"/>
<dbReference type="SUPFAM" id="SSF51713">
    <property type="entry name" value="tRNA-guanine transglycosylase"/>
    <property type="match status" value="1"/>
</dbReference>
<comment type="catalytic activity">
    <reaction evidence="4">
        <text>7-aminomethyl-7-carbaguanine + guanosine(34) in tRNA = 7-aminomethyl-7-carbaguanosine(34) in tRNA + guanine</text>
        <dbReference type="Rhea" id="RHEA:24104"/>
        <dbReference type="Rhea" id="RHEA-COMP:10341"/>
        <dbReference type="Rhea" id="RHEA-COMP:10342"/>
        <dbReference type="ChEBI" id="CHEBI:16235"/>
        <dbReference type="ChEBI" id="CHEBI:58703"/>
        <dbReference type="ChEBI" id="CHEBI:74269"/>
        <dbReference type="ChEBI" id="CHEBI:82833"/>
        <dbReference type="EC" id="2.4.2.29"/>
    </reaction>
</comment>
<feature type="binding site" evidence="4">
    <location>
        <begin position="91"/>
        <end position="95"/>
    </location>
    <ligand>
        <name>substrate</name>
    </ligand>
</feature>
<keyword evidence="4" id="KW-0862">Zinc</keyword>
<dbReference type="NCBIfam" id="TIGR00430">
    <property type="entry name" value="Q_tRNA_tgt"/>
    <property type="match status" value="1"/>
</dbReference>
<feature type="binding site" evidence="4">
    <location>
        <position position="341"/>
    </location>
    <ligand>
        <name>Zn(2+)</name>
        <dbReference type="ChEBI" id="CHEBI:29105"/>
    </ligand>
</feature>
<keyword evidence="4" id="KW-0671">Queuosine biosynthesis</keyword>
<dbReference type="eggNOG" id="COG0343">
    <property type="taxonomic scope" value="Bacteria"/>
</dbReference>
<dbReference type="STRING" id="1162668.LFE_1224"/>
<evidence type="ECO:0000259" key="5">
    <source>
        <dbReference type="Pfam" id="PF01702"/>
    </source>
</evidence>
<dbReference type="EMBL" id="AP012342">
    <property type="protein sequence ID" value="BAM06909.1"/>
    <property type="molecule type" value="Genomic_DNA"/>
</dbReference>
<evidence type="ECO:0000256" key="2">
    <source>
        <dbReference type="ARBA" id="ARBA00022679"/>
    </source>
</evidence>
<comment type="similarity">
    <text evidence="4">Belongs to the queuine tRNA-ribosyltransferase family.</text>
</comment>
<keyword evidence="3 4" id="KW-0819">tRNA processing</keyword>
<evidence type="ECO:0000313" key="6">
    <source>
        <dbReference type="EMBL" id="BAM06909.1"/>
    </source>
</evidence>
<dbReference type="InterPro" id="IPR050076">
    <property type="entry name" value="ArchSynthase1/Queuine_TRR"/>
</dbReference>
<dbReference type="PANTHER" id="PTHR46499:SF1">
    <property type="entry name" value="QUEUINE TRNA-RIBOSYLTRANSFERASE"/>
    <property type="match status" value="1"/>
</dbReference>
<comment type="function">
    <text evidence="4">Catalyzes the base-exchange of a guanine (G) residue with the queuine precursor 7-aminomethyl-7-deazaguanine (PreQ1) at position 34 (anticodon wobble position) in tRNAs with GU(N) anticodons (tRNA-Asp, -Asn, -His and -Tyr). Catalysis occurs through a double-displacement mechanism. The nucleophile active site attacks the C1' of nucleotide 34 to detach the guanine base from the RNA, forming a covalent enzyme-RNA intermediate. The proton acceptor active site deprotonates the incoming PreQ1, allowing a nucleophilic attack on the C1' of the ribose to form the product. After dissociation, two additional enzymatic reactions on the tRNA convert PreQ1 to queuine (Q), resulting in the hypermodified nucleoside queuosine (7-(((4,5-cis-dihydroxy-2-cyclopenten-1-yl)amino)methyl)-7-deazaguanosine).</text>
</comment>
<protein>
    <recommendedName>
        <fullName evidence="4">Queuine tRNA-ribosyltransferase</fullName>
        <ecNumber evidence="4">2.4.2.29</ecNumber>
    </recommendedName>
    <alternativeName>
        <fullName evidence="4">Guanine insertion enzyme</fullName>
    </alternativeName>
    <alternativeName>
        <fullName evidence="4">tRNA-guanine transglycosylase</fullName>
    </alternativeName>
</protein>
<evidence type="ECO:0000256" key="4">
    <source>
        <dbReference type="HAMAP-Rule" id="MF_00168"/>
    </source>
</evidence>
<feature type="binding site" evidence="4">
    <location>
        <position position="312"/>
    </location>
    <ligand>
        <name>Zn(2+)</name>
        <dbReference type="ChEBI" id="CHEBI:29105"/>
    </ligand>
</feature>
<feature type="binding site" evidence="4">
    <location>
        <position position="310"/>
    </location>
    <ligand>
        <name>Zn(2+)</name>
        <dbReference type="ChEBI" id="CHEBI:29105"/>
    </ligand>
</feature>
<dbReference type="KEGG" id="lfc:LFE_1224"/>
<comment type="pathway">
    <text evidence="4">tRNA modification; tRNA-queuosine biosynthesis.</text>
</comment>
<keyword evidence="7" id="KW-1185">Reference proteome</keyword>
<reference evidence="7" key="2">
    <citation type="submission" date="2012-03" db="EMBL/GenBank/DDBJ databases">
        <title>The complete genome sequence of the pioneer microbe on fresh volcanic deposit, Leptospirillum ferrooxidans strain C2-3.</title>
        <authorList>
            <person name="Fujimura R."/>
            <person name="Sato Y."/>
            <person name="Nishizawa T."/>
            <person name="Nanba K."/>
            <person name="Oshima K."/>
            <person name="Hattori M."/>
            <person name="Kamijo T."/>
            <person name="Ohta H."/>
        </authorList>
    </citation>
    <scope>NUCLEOTIDE SEQUENCE [LARGE SCALE GENOMIC DNA]</scope>
    <source>
        <strain evidence="7">C2-3</strain>
    </source>
</reference>
<evidence type="ECO:0000256" key="3">
    <source>
        <dbReference type="ARBA" id="ARBA00022694"/>
    </source>
</evidence>
<gene>
    <name evidence="4" type="primary">tgt</name>
    <name evidence="6" type="ordered locus">LFE_1224</name>
</gene>
<reference evidence="6 7" key="1">
    <citation type="journal article" date="2012" name="J. Bacteriol.">
        <title>Complete Genome Sequence of Leptospirillum ferrooxidans Strain C2-3, Isolated from a Fresh Volcanic Ash Deposit on the Island of Miyake, Japan.</title>
        <authorList>
            <person name="Fujimura R."/>
            <person name="Sato Y."/>
            <person name="Nishizawa T."/>
            <person name="Oshima K."/>
            <person name="Kim S.-W."/>
            <person name="Hattori M."/>
            <person name="Kamijo T."/>
            <person name="Ohta H."/>
        </authorList>
    </citation>
    <scope>NUCLEOTIDE SEQUENCE [LARGE SCALE GENOMIC DNA]</scope>
    <source>
        <strain evidence="6 7">C2-3</strain>
    </source>
</reference>
<comment type="subunit">
    <text evidence="4">Homodimer. Within each dimer, one monomer is responsible for RNA recognition and catalysis, while the other monomer binds to the replacement base PreQ1.</text>
</comment>
<name>I0INR0_LEPFC</name>
<feature type="binding site" evidence="4">
    <location>
        <position position="315"/>
    </location>
    <ligand>
        <name>Zn(2+)</name>
        <dbReference type="ChEBI" id="CHEBI:29105"/>
    </ligand>
</feature>
<dbReference type="GO" id="GO:0005829">
    <property type="term" value="C:cytosol"/>
    <property type="evidence" value="ECO:0007669"/>
    <property type="project" value="TreeGrafter"/>
</dbReference>
<dbReference type="PANTHER" id="PTHR46499">
    <property type="entry name" value="QUEUINE TRNA-RIBOSYLTRANSFERASE"/>
    <property type="match status" value="1"/>
</dbReference>
<sequence>MKWIESHPQTEGKPRTGSLHTEAGIVETPNFMPVGTRGSVRGLSSDVLSRAGTEILLVNLFHLWLRPGERILKGAGGIRPFMGWKGPVLSDSGGFQILSLKERRKVSEEGVHFQSPYDGSSVFLSPEEVVRFSEEIGVTIAMVLDHLVSPEEGTGKNREALERTLRWAKRSLDARESVEGEMALFGIVQGGLDPELRQFCARELSGMTGLSGTIFDGYGIGGLGIGETPEERVSLVAAAIEPLPRNKPRYLMGVGYPEDLIQAVGEGVDLFDCVLPTRNARNGMLFTRSGRLIIRNAKYGEDFGPIDETCSCQTCQSYSRAYLHHLFRTGEMLGPVLNTIHNVTFYLSLMKEMREQLVMGTFSRWKNHMLTHMNSRGNNE</sequence>
<dbReference type="InterPro" id="IPR002616">
    <property type="entry name" value="tRNA_ribo_trans-like"/>
</dbReference>
<dbReference type="GO" id="GO:0008479">
    <property type="term" value="F:tRNA-guanosine(34) queuine transglycosylase activity"/>
    <property type="evidence" value="ECO:0007669"/>
    <property type="project" value="UniProtKB-UniRule"/>
</dbReference>
<dbReference type="HOGENOM" id="CLU_022060_0_1_0"/>
<feature type="domain" description="tRNA-guanine(15) transglycosylase-like" evidence="5">
    <location>
        <begin position="14"/>
        <end position="373"/>
    </location>
</feature>
<keyword evidence="2 4" id="KW-0808">Transferase</keyword>
<keyword evidence="1 4" id="KW-0328">Glycosyltransferase</keyword>
<feature type="binding site" evidence="4">
    <location>
        <position position="189"/>
    </location>
    <ligand>
        <name>substrate</name>
    </ligand>
</feature>
<dbReference type="GO" id="GO:0046872">
    <property type="term" value="F:metal ion binding"/>
    <property type="evidence" value="ECO:0007669"/>
    <property type="project" value="UniProtKB-KW"/>
</dbReference>
<feature type="active site" description="Proton acceptor" evidence="4">
    <location>
        <position position="91"/>
    </location>
</feature>
<dbReference type="Proteomes" id="UP000007382">
    <property type="component" value="Chromosome"/>
</dbReference>
<dbReference type="InterPro" id="IPR036511">
    <property type="entry name" value="TGT-like_sf"/>
</dbReference>
<dbReference type="GO" id="GO:0008616">
    <property type="term" value="P:tRNA queuosine(34) biosynthetic process"/>
    <property type="evidence" value="ECO:0007669"/>
    <property type="project" value="UniProtKB-UniRule"/>
</dbReference>
<dbReference type="PATRIC" id="fig|1162668.3.peg.1423"/>
<evidence type="ECO:0000313" key="7">
    <source>
        <dbReference type="Proteomes" id="UP000007382"/>
    </source>
</evidence>
<dbReference type="AlphaFoldDB" id="I0INR0"/>
<dbReference type="HAMAP" id="MF_00168">
    <property type="entry name" value="Q_tRNA_Tgt"/>
    <property type="match status" value="1"/>
</dbReference>
<feature type="region of interest" description="RNA binding; important for wobble base 34 recognition" evidence="4">
    <location>
        <begin position="277"/>
        <end position="281"/>
    </location>
</feature>
<dbReference type="Gene3D" id="3.20.20.105">
    <property type="entry name" value="Queuine tRNA-ribosyltransferase-like"/>
    <property type="match status" value="1"/>
</dbReference>
<dbReference type="OrthoDB" id="9805417at2"/>